<evidence type="ECO:0000256" key="1">
    <source>
        <dbReference type="SAM" id="Phobius"/>
    </source>
</evidence>
<evidence type="ECO:0008006" key="4">
    <source>
        <dbReference type="Google" id="ProtNLM"/>
    </source>
</evidence>
<name>A0ABW5Z0F5_9SPHI</name>
<evidence type="ECO:0000313" key="2">
    <source>
        <dbReference type="EMBL" id="MFD2906187.1"/>
    </source>
</evidence>
<keyword evidence="1" id="KW-0812">Transmembrane</keyword>
<dbReference type="EMBL" id="JBHUPE010000010">
    <property type="protein sequence ID" value="MFD2906187.1"/>
    <property type="molecule type" value="Genomic_DNA"/>
</dbReference>
<keyword evidence="3" id="KW-1185">Reference proteome</keyword>
<feature type="transmembrane region" description="Helical" evidence="1">
    <location>
        <begin position="19"/>
        <end position="37"/>
    </location>
</feature>
<dbReference type="Proteomes" id="UP001597509">
    <property type="component" value="Unassembled WGS sequence"/>
</dbReference>
<sequence>MDQVELQEQLLKEISKPEFIYTVIAIYIIRIVIWLFLANTMRKTLLLVSEENQCIKPNQVFGIAIPLFNIYWNFEVARRLRDSLINEFFDRKIAVDESPTFKKGSLYGWIYLATNIPLPPFISVVAIIFHFVTMINYWVDIKNYKRILEQHNTFRDQEELENKHED</sequence>
<protein>
    <recommendedName>
        <fullName evidence="4">DUF4328 domain-containing protein</fullName>
    </recommendedName>
</protein>
<reference evidence="3" key="1">
    <citation type="journal article" date="2019" name="Int. J. Syst. Evol. Microbiol.">
        <title>The Global Catalogue of Microorganisms (GCM) 10K type strain sequencing project: providing services to taxonomists for standard genome sequencing and annotation.</title>
        <authorList>
            <consortium name="The Broad Institute Genomics Platform"/>
            <consortium name="The Broad Institute Genome Sequencing Center for Infectious Disease"/>
            <person name="Wu L."/>
            <person name="Ma J."/>
        </authorList>
    </citation>
    <scope>NUCLEOTIDE SEQUENCE [LARGE SCALE GENOMIC DNA]</scope>
    <source>
        <strain evidence="3">KCTC 22209</strain>
    </source>
</reference>
<keyword evidence="1" id="KW-1133">Transmembrane helix</keyword>
<dbReference type="RefSeq" id="WP_021189291.1">
    <property type="nucleotide sequence ID" value="NZ_JBHUPE010000010.1"/>
</dbReference>
<proteinExistence type="predicted"/>
<comment type="caution">
    <text evidence="2">The sequence shown here is derived from an EMBL/GenBank/DDBJ whole genome shotgun (WGS) entry which is preliminary data.</text>
</comment>
<organism evidence="2 3">
    <name type="scientific">Sphingobacterium anhuiense</name>
    <dbReference type="NCBI Taxonomy" id="493780"/>
    <lineage>
        <taxon>Bacteria</taxon>
        <taxon>Pseudomonadati</taxon>
        <taxon>Bacteroidota</taxon>
        <taxon>Sphingobacteriia</taxon>
        <taxon>Sphingobacteriales</taxon>
        <taxon>Sphingobacteriaceae</taxon>
        <taxon>Sphingobacterium</taxon>
    </lineage>
</organism>
<evidence type="ECO:0000313" key="3">
    <source>
        <dbReference type="Proteomes" id="UP001597509"/>
    </source>
</evidence>
<feature type="transmembrane region" description="Helical" evidence="1">
    <location>
        <begin position="121"/>
        <end position="139"/>
    </location>
</feature>
<keyword evidence="1" id="KW-0472">Membrane</keyword>
<accession>A0ABW5Z0F5</accession>
<gene>
    <name evidence="2" type="ORF">ACFS6I_19815</name>
</gene>